<keyword evidence="2" id="KW-1185">Reference proteome</keyword>
<dbReference type="Proteomes" id="UP001141806">
    <property type="component" value="Unassembled WGS sequence"/>
</dbReference>
<dbReference type="InterPro" id="IPR026847">
    <property type="entry name" value="VPS13"/>
</dbReference>
<accession>A0A9Q0JSL4</accession>
<sequence>MASFPFVMSVLKPHGTRSSLFCAGKRNQSHFCNSPTPGDVELKNMQLKPEAFNALKLPLKVKASFLGSVKLKLRRADYRLGQEPVLVYLDRIFILAELATQVKGCTEDAVQEAKKSGVTGNGNEAVGIAENMQLKPEAFNALKLPVKVKAGFLGSMRLKAGSGTGVSLSGPWIGVILYLDCAIKNDLGQSGLDLLPSESCQVFEFGTNSGKSAGSLIDEHAYIPQPVAGNAKYLEAAAR</sequence>
<dbReference type="PANTHER" id="PTHR16166">
    <property type="entry name" value="VACUOLAR PROTEIN SORTING-ASSOCIATED PROTEIN VPS13"/>
    <property type="match status" value="1"/>
</dbReference>
<dbReference type="GO" id="GO:0006623">
    <property type="term" value="P:protein targeting to vacuole"/>
    <property type="evidence" value="ECO:0007669"/>
    <property type="project" value="TreeGrafter"/>
</dbReference>
<proteinExistence type="predicted"/>
<name>A0A9Q0JSL4_9MAGN</name>
<dbReference type="AlphaFoldDB" id="A0A9Q0JSL4"/>
<reference evidence="1" key="1">
    <citation type="journal article" date="2023" name="Plant J.">
        <title>The genome of the king protea, Protea cynaroides.</title>
        <authorList>
            <person name="Chang J."/>
            <person name="Duong T.A."/>
            <person name="Schoeman C."/>
            <person name="Ma X."/>
            <person name="Roodt D."/>
            <person name="Barker N."/>
            <person name="Li Z."/>
            <person name="Van de Peer Y."/>
            <person name="Mizrachi E."/>
        </authorList>
    </citation>
    <scope>NUCLEOTIDE SEQUENCE</scope>
    <source>
        <tissue evidence="1">Young leaves</tissue>
    </source>
</reference>
<dbReference type="PANTHER" id="PTHR16166:SF137">
    <property type="entry name" value="PLECKSTRIN HOMOLOGY (PH) DOMAIN-CONTAINING PROTEIN"/>
    <property type="match status" value="1"/>
</dbReference>
<protein>
    <submittedName>
        <fullName evidence="1">Uncharacterized protein</fullName>
    </submittedName>
</protein>
<comment type="caution">
    <text evidence="1">The sequence shown here is derived from an EMBL/GenBank/DDBJ whole genome shotgun (WGS) entry which is preliminary data.</text>
</comment>
<dbReference type="EMBL" id="JAMYWD010000012">
    <property type="protein sequence ID" value="KAJ4950191.1"/>
    <property type="molecule type" value="Genomic_DNA"/>
</dbReference>
<gene>
    <name evidence="1" type="ORF">NE237_027023</name>
</gene>
<dbReference type="OrthoDB" id="428159at2759"/>
<evidence type="ECO:0000313" key="1">
    <source>
        <dbReference type="EMBL" id="KAJ4950191.1"/>
    </source>
</evidence>
<evidence type="ECO:0000313" key="2">
    <source>
        <dbReference type="Proteomes" id="UP001141806"/>
    </source>
</evidence>
<organism evidence="1 2">
    <name type="scientific">Protea cynaroides</name>
    <dbReference type="NCBI Taxonomy" id="273540"/>
    <lineage>
        <taxon>Eukaryota</taxon>
        <taxon>Viridiplantae</taxon>
        <taxon>Streptophyta</taxon>
        <taxon>Embryophyta</taxon>
        <taxon>Tracheophyta</taxon>
        <taxon>Spermatophyta</taxon>
        <taxon>Magnoliopsida</taxon>
        <taxon>Proteales</taxon>
        <taxon>Proteaceae</taxon>
        <taxon>Protea</taxon>
    </lineage>
</organism>
<dbReference type="GO" id="GO:0045053">
    <property type="term" value="P:protein retention in Golgi apparatus"/>
    <property type="evidence" value="ECO:0007669"/>
    <property type="project" value="TreeGrafter"/>
</dbReference>